<gene>
    <name evidence="11" type="ORF">EUZ87_12350</name>
</gene>
<dbReference type="PANTHER" id="PTHR37324">
    <property type="entry name" value="PTS SYSTEM GALACTITOL-SPECIFIC EIIC COMPONENT"/>
    <property type="match status" value="1"/>
</dbReference>
<sequence length="420" mass="45281">MSILKSVISLGAPVLMPIIFFIVGLLFRVKIGKAFEAALLVGVGFTGLNMVIDLLLNNLGPATNAMVKRFGVHLTVLDTGWANASQIGWSSALMPLAVFTFLLVNVLLFVVKFTKTMDIDIFNYWIFLVVGTVMYVASGSFVIAFVIMLLLFILMLKVADWTAPTIQKQFGMSGLSFPHLTNSPWVLLALLVNGIVDHIPGLNRVKLSPKQINKRFGVLGEPLVIGFILGILIGALAGFSAPKVMDLAVKVSASMLLLPKMVDILMEGLKIIRGAVEKVLKSKYPDREIFIGMDVALMAGDPSVMATGLLLIPITLLLAVILPGNRVLPMVDLSSIIFILPMMAAYLKKDLLRMLIAGTIMMVFILYIGTDVAGFYTAAAHMTGATVPTGTSQIISMNSAVTNPLGWLAIKVSQLLGNAF</sequence>
<feature type="transmembrane region" description="Helical" evidence="9">
    <location>
        <begin position="216"/>
        <end position="241"/>
    </location>
</feature>
<feature type="transmembrane region" description="Helical" evidence="9">
    <location>
        <begin position="87"/>
        <end position="111"/>
    </location>
</feature>
<dbReference type="PANTHER" id="PTHR37324:SF2">
    <property type="entry name" value="PTS SYSTEM GALACTITOL-SPECIFIC EIIC COMPONENT"/>
    <property type="match status" value="1"/>
</dbReference>
<keyword evidence="6 9" id="KW-0812">Transmembrane</keyword>
<dbReference type="RefSeq" id="WP_131510298.1">
    <property type="nucleotide sequence ID" value="NZ_CP142835.1"/>
</dbReference>
<evidence type="ECO:0000259" key="10">
    <source>
        <dbReference type="PROSITE" id="PS51104"/>
    </source>
</evidence>
<evidence type="ECO:0000256" key="3">
    <source>
        <dbReference type="ARBA" id="ARBA00022475"/>
    </source>
</evidence>
<feature type="transmembrane region" description="Helical" evidence="9">
    <location>
        <begin position="176"/>
        <end position="196"/>
    </location>
</feature>
<evidence type="ECO:0000256" key="8">
    <source>
        <dbReference type="ARBA" id="ARBA00023136"/>
    </source>
</evidence>
<dbReference type="GO" id="GO:0015577">
    <property type="term" value="F:galactitol transmembrane transporter activity"/>
    <property type="evidence" value="ECO:0007669"/>
    <property type="project" value="InterPro"/>
</dbReference>
<dbReference type="Proteomes" id="UP000292648">
    <property type="component" value="Unassembled WGS sequence"/>
</dbReference>
<keyword evidence="8 9" id="KW-0472">Membrane</keyword>
<evidence type="ECO:0000256" key="4">
    <source>
        <dbReference type="ARBA" id="ARBA00022597"/>
    </source>
</evidence>
<dbReference type="EMBL" id="SEHH01000096">
    <property type="protein sequence ID" value="TBX39517.1"/>
    <property type="molecule type" value="Genomic_DNA"/>
</dbReference>
<feature type="transmembrane region" description="Helical" evidence="9">
    <location>
        <begin position="123"/>
        <end position="156"/>
    </location>
</feature>
<keyword evidence="5" id="KW-0598">Phosphotransferase system</keyword>
<evidence type="ECO:0000256" key="1">
    <source>
        <dbReference type="ARBA" id="ARBA00004651"/>
    </source>
</evidence>
<dbReference type="GO" id="GO:0005886">
    <property type="term" value="C:plasma membrane"/>
    <property type="evidence" value="ECO:0007669"/>
    <property type="project" value="UniProtKB-SubCell"/>
</dbReference>
<dbReference type="InterPro" id="IPR013853">
    <property type="entry name" value="EIIC-GAT"/>
</dbReference>
<dbReference type="InterPro" id="IPR013014">
    <property type="entry name" value="PTS_EIIC_2"/>
</dbReference>
<proteinExistence type="predicted"/>
<organism evidence="11 12">
    <name type="scientific">Lactiplantibacillus paraplantarum</name>
    <dbReference type="NCBI Taxonomy" id="60520"/>
    <lineage>
        <taxon>Bacteria</taxon>
        <taxon>Bacillati</taxon>
        <taxon>Bacillota</taxon>
        <taxon>Bacilli</taxon>
        <taxon>Lactobacillales</taxon>
        <taxon>Lactobacillaceae</taxon>
        <taxon>Lactiplantibacillus</taxon>
    </lineage>
</organism>
<keyword evidence="3" id="KW-1003">Cell membrane</keyword>
<evidence type="ECO:0000256" key="5">
    <source>
        <dbReference type="ARBA" id="ARBA00022683"/>
    </source>
</evidence>
<feature type="transmembrane region" description="Helical" evidence="9">
    <location>
        <begin position="34"/>
        <end position="56"/>
    </location>
</feature>
<protein>
    <submittedName>
        <fullName evidence="11">PTS galactitol transporter subunit IIC</fullName>
    </submittedName>
</protein>
<accession>A0A4Q9XZC0</accession>
<evidence type="ECO:0000256" key="6">
    <source>
        <dbReference type="ARBA" id="ARBA00022692"/>
    </source>
</evidence>
<evidence type="ECO:0000256" key="2">
    <source>
        <dbReference type="ARBA" id="ARBA00022448"/>
    </source>
</evidence>
<reference evidence="11 12" key="1">
    <citation type="submission" date="2019-01" db="EMBL/GenBank/DDBJ databases">
        <title>Draft genome sequence of Lactobacillus paraplantarum OSY-TC318, a Producer of the novel lantibiotic Paraplantaracin TC318.</title>
        <authorList>
            <person name="Hussein W.E."/>
            <person name="Huang E."/>
            <person name="Yousef A.E."/>
        </authorList>
    </citation>
    <scope>NUCLEOTIDE SEQUENCE [LARGE SCALE GENOMIC DNA]</scope>
    <source>
        <strain evidence="11 12">OSY-TC318</strain>
    </source>
</reference>
<dbReference type="Pfam" id="PF03611">
    <property type="entry name" value="EIIC-GAT"/>
    <property type="match status" value="1"/>
</dbReference>
<keyword evidence="2" id="KW-0813">Transport</keyword>
<dbReference type="PROSITE" id="PS51104">
    <property type="entry name" value="PTS_EIIC_TYPE_2"/>
    <property type="match status" value="1"/>
</dbReference>
<keyword evidence="4" id="KW-0762">Sugar transport</keyword>
<feature type="transmembrane region" description="Helical" evidence="9">
    <location>
        <begin position="327"/>
        <end position="347"/>
    </location>
</feature>
<name>A0A4Q9XZC0_9LACO</name>
<feature type="transmembrane region" description="Helical" evidence="9">
    <location>
        <begin position="354"/>
        <end position="376"/>
    </location>
</feature>
<evidence type="ECO:0000256" key="9">
    <source>
        <dbReference type="SAM" id="Phobius"/>
    </source>
</evidence>
<evidence type="ECO:0000313" key="12">
    <source>
        <dbReference type="Proteomes" id="UP000292648"/>
    </source>
</evidence>
<evidence type="ECO:0000313" key="11">
    <source>
        <dbReference type="EMBL" id="TBX39517.1"/>
    </source>
</evidence>
<evidence type="ECO:0000256" key="7">
    <source>
        <dbReference type="ARBA" id="ARBA00022989"/>
    </source>
</evidence>
<feature type="transmembrane region" description="Helical" evidence="9">
    <location>
        <begin position="6"/>
        <end position="27"/>
    </location>
</feature>
<keyword evidence="7 9" id="KW-1133">Transmembrane helix</keyword>
<dbReference type="InterPro" id="IPR004703">
    <property type="entry name" value="PTS_sugar-sp_permease"/>
</dbReference>
<comment type="subcellular location">
    <subcellularLocation>
        <location evidence="1">Cell membrane</location>
        <topology evidence="1">Multi-pass membrane protein</topology>
    </subcellularLocation>
</comment>
<comment type="caution">
    <text evidence="11">The sequence shown here is derived from an EMBL/GenBank/DDBJ whole genome shotgun (WGS) entry which is preliminary data.</text>
</comment>
<dbReference type="GO" id="GO:0009401">
    <property type="term" value="P:phosphoenolpyruvate-dependent sugar phosphotransferase system"/>
    <property type="evidence" value="ECO:0007669"/>
    <property type="project" value="UniProtKB-KW"/>
</dbReference>
<feature type="domain" description="PTS EIIC type-2" evidence="10">
    <location>
        <begin position="4"/>
        <end position="420"/>
    </location>
</feature>
<dbReference type="PIRSF" id="PIRSF006304">
    <property type="entry name" value="GatC"/>
    <property type="match status" value="1"/>
</dbReference>
<dbReference type="AlphaFoldDB" id="A0A4Q9XZC0"/>
<feature type="transmembrane region" description="Helical" evidence="9">
    <location>
        <begin position="290"/>
        <end position="321"/>
    </location>
</feature>